<keyword evidence="3" id="KW-1185">Reference proteome</keyword>
<keyword evidence="1" id="KW-1133">Transmembrane helix</keyword>
<protein>
    <submittedName>
        <fullName evidence="2">Uncharacterized protein</fullName>
    </submittedName>
</protein>
<feature type="transmembrane region" description="Helical" evidence="1">
    <location>
        <begin position="121"/>
        <end position="143"/>
    </location>
</feature>
<dbReference type="Proteomes" id="UP001175211">
    <property type="component" value="Unassembled WGS sequence"/>
</dbReference>
<dbReference type="GeneID" id="85354258"/>
<name>A0AA39IVN6_ARMTA</name>
<dbReference type="RefSeq" id="XP_060321298.1">
    <property type="nucleotide sequence ID" value="XM_060470710.1"/>
</dbReference>
<keyword evidence="1" id="KW-0472">Membrane</keyword>
<dbReference type="AlphaFoldDB" id="A0AA39IVN6"/>
<evidence type="ECO:0000256" key="1">
    <source>
        <dbReference type="SAM" id="Phobius"/>
    </source>
</evidence>
<accession>A0AA39IVN6</accession>
<sequence>MRRILRAQIGTTSSQRFRPRGCHPVTRLTLLPLPPPPSTSRSGLFAVLVVALHPDPVLSQDMASYCWSFTGKLMRRLADMRLQIENAANTSLGIPFEQKDIWISENVYSCSIRRLGIASGVVMVVFAIVPAGFYFGYLFRYIYLDVGKHG</sequence>
<comment type="caution">
    <text evidence="2">The sequence shown here is derived from an EMBL/GenBank/DDBJ whole genome shotgun (WGS) entry which is preliminary data.</text>
</comment>
<organism evidence="2 3">
    <name type="scientific">Armillaria tabescens</name>
    <name type="common">Ringless honey mushroom</name>
    <name type="synonym">Agaricus tabescens</name>
    <dbReference type="NCBI Taxonomy" id="1929756"/>
    <lineage>
        <taxon>Eukaryota</taxon>
        <taxon>Fungi</taxon>
        <taxon>Dikarya</taxon>
        <taxon>Basidiomycota</taxon>
        <taxon>Agaricomycotina</taxon>
        <taxon>Agaricomycetes</taxon>
        <taxon>Agaricomycetidae</taxon>
        <taxon>Agaricales</taxon>
        <taxon>Marasmiineae</taxon>
        <taxon>Physalacriaceae</taxon>
        <taxon>Desarmillaria</taxon>
    </lineage>
</organism>
<evidence type="ECO:0000313" key="2">
    <source>
        <dbReference type="EMBL" id="KAK0431303.1"/>
    </source>
</evidence>
<keyword evidence="1" id="KW-0812">Transmembrane</keyword>
<gene>
    <name evidence="2" type="ORF">EV420DRAFT_1490890</name>
</gene>
<proteinExistence type="predicted"/>
<dbReference type="EMBL" id="JAUEPS010000425">
    <property type="protein sequence ID" value="KAK0431303.1"/>
    <property type="molecule type" value="Genomic_DNA"/>
</dbReference>
<reference evidence="2" key="1">
    <citation type="submission" date="2023-06" db="EMBL/GenBank/DDBJ databases">
        <authorList>
            <consortium name="Lawrence Berkeley National Laboratory"/>
            <person name="Ahrendt S."/>
            <person name="Sahu N."/>
            <person name="Indic B."/>
            <person name="Wong-Bajracharya J."/>
            <person name="Merenyi Z."/>
            <person name="Ke H.-M."/>
            <person name="Monk M."/>
            <person name="Kocsube S."/>
            <person name="Drula E."/>
            <person name="Lipzen A."/>
            <person name="Balint B."/>
            <person name="Henrissat B."/>
            <person name="Andreopoulos B."/>
            <person name="Martin F.M."/>
            <person name="Harder C.B."/>
            <person name="Rigling D."/>
            <person name="Ford K.L."/>
            <person name="Foster G.D."/>
            <person name="Pangilinan J."/>
            <person name="Papanicolaou A."/>
            <person name="Barry K."/>
            <person name="LaButti K."/>
            <person name="Viragh M."/>
            <person name="Koriabine M."/>
            <person name="Yan M."/>
            <person name="Riley R."/>
            <person name="Champramary S."/>
            <person name="Plett K.L."/>
            <person name="Tsai I.J."/>
            <person name="Slot J."/>
            <person name="Sipos G."/>
            <person name="Plett J."/>
            <person name="Nagy L.G."/>
            <person name="Grigoriev I.V."/>
        </authorList>
    </citation>
    <scope>NUCLEOTIDE SEQUENCE</scope>
    <source>
        <strain evidence="2">CCBAS 213</strain>
    </source>
</reference>
<evidence type="ECO:0000313" key="3">
    <source>
        <dbReference type="Proteomes" id="UP001175211"/>
    </source>
</evidence>